<feature type="region of interest" description="Disordered" evidence="1">
    <location>
        <begin position="18"/>
        <end position="55"/>
    </location>
</feature>
<sequence length="76" mass="8061">MVRYVYAFTEGGRDMADLLGGKGGQPGRDDPAGSAGAAGLHRQHRGLPRNPRMPMPADMEELMRAAYHGPADAPGE</sequence>
<organism evidence="2 3">
    <name type="scientific">Streptomyces aurantiogriseus</name>
    <dbReference type="NCBI Taxonomy" id="66870"/>
    <lineage>
        <taxon>Bacteria</taxon>
        <taxon>Bacillati</taxon>
        <taxon>Actinomycetota</taxon>
        <taxon>Actinomycetes</taxon>
        <taxon>Kitasatosporales</taxon>
        <taxon>Streptomycetaceae</taxon>
        <taxon>Streptomyces</taxon>
    </lineage>
</organism>
<reference evidence="2" key="2">
    <citation type="submission" date="2020-09" db="EMBL/GenBank/DDBJ databases">
        <authorList>
            <person name="Sun Q."/>
            <person name="Ohkuma M."/>
        </authorList>
    </citation>
    <scope>NUCLEOTIDE SEQUENCE</scope>
    <source>
        <strain evidence="2">JCM 4346</strain>
    </source>
</reference>
<evidence type="ECO:0000256" key="1">
    <source>
        <dbReference type="SAM" id="MobiDB-lite"/>
    </source>
</evidence>
<dbReference type="EMBL" id="BMSX01000012">
    <property type="protein sequence ID" value="GGR27484.1"/>
    <property type="molecule type" value="Genomic_DNA"/>
</dbReference>
<gene>
    <name evidence="2" type="ORF">GCM10010251_49240</name>
</gene>
<dbReference type="AlphaFoldDB" id="A0A918CK74"/>
<accession>A0A918CK74</accession>
<protein>
    <submittedName>
        <fullName evidence="2">Uncharacterized protein</fullName>
    </submittedName>
</protein>
<evidence type="ECO:0000313" key="3">
    <source>
        <dbReference type="Proteomes" id="UP000658320"/>
    </source>
</evidence>
<comment type="caution">
    <text evidence="2">The sequence shown here is derived from an EMBL/GenBank/DDBJ whole genome shotgun (WGS) entry which is preliminary data.</text>
</comment>
<dbReference type="Proteomes" id="UP000658320">
    <property type="component" value="Unassembled WGS sequence"/>
</dbReference>
<reference evidence="2" key="1">
    <citation type="journal article" date="2014" name="Int. J. Syst. Evol. Microbiol.">
        <title>Complete genome sequence of Corynebacterium casei LMG S-19264T (=DSM 44701T), isolated from a smear-ripened cheese.</title>
        <authorList>
            <consortium name="US DOE Joint Genome Institute (JGI-PGF)"/>
            <person name="Walter F."/>
            <person name="Albersmeier A."/>
            <person name="Kalinowski J."/>
            <person name="Ruckert C."/>
        </authorList>
    </citation>
    <scope>NUCLEOTIDE SEQUENCE</scope>
    <source>
        <strain evidence="2">JCM 4346</strain>
    </source>
</reference>
<name>A0A918CK74_9ACTN</name>
<keyword evidence="3" id="KW-1185">Reference proteome</keyword>
<evidence type="ECO:0000313" key="2">
    <source>
        <dbReference type="EMBL" id="GGR27484.1"/>
    </source>
</evidence>
<proteinExistence type="predicted"/>